<dbReference type="Gene3D" id="1.10.1060.10">
    <property type="entry name" value="Alpha-helical ferredoxin"/>
    <property type="match status" value="1"/>
</dbReference>
<gene>
    <name evidence="13" type="ORF">CJ669_09330</name>
    <name evidence="14" type="ORF">CJ673_03665</name>
</gene>
<dbReference type="InterPro" id="IPR006094">
    <property type="entry name" value="Oxid_FAD_bind_N"/>
</dbReference>
<comment type="similarity">
    <text evidence="2">Belongs to the FAD-binding oxidoreductase/transferase type 4 family.</text>
</comment>
<dbReference type="RefSeq" id="WP_105909695.1">
    <property type="nucleotide sequence ID" value="NZ_NXGE01000001.1"/>
</dbReference>
<dbReference type="GO" id="GO:0004458">
    <property type="term" value="F:D-lactate dehydrogenase (cytochrome) activity"/>
    <property type="evidence" value="ECO:0007669"/>
    <property type="project" value="UniProtKB-EC"/>
</dbReference>
<dbReference type="PROSITE" id="PS00198">
    <property type="entry name" value="4FE4S_FER_1"/>
    <property type="match status" value="2"/>
</dbReference>
<keyword evidence="6" id="KW-0809">Transit peptide</keyword>
<evidence type="ECO:0000256" key="6">
    <source>
        <dbReference type="ARBA" id="ARBA00022946"/>
    </source>
</evidence>
<dbReference type="Pfam" id="PF13183">
    <property type="entry name" value="Fer4_8"/>
    <property type="match status" value="1"/>
</dbReference>
<dbReference type="GO" id="GO:0071949">
    <property type="term" value="F:FAD binding"/>
    <property type="evidence" value="ECO:0007669"/>
    <property type="project" value="InterPro"/>
</dbReference>
<dbReference type="InterPro" id="IPR017900">
    <property type="entry name" value="4Fe4S_Fe_S_CS"/>
</dbReference>
<dbReference type="PANTHER" id="PTHR11748:SF111">
    <property type="entry name" value="D-LACTATE DEHYDROGENASE, MITOCHONDRIAL-RELATED"/>
    <property type="match status" value="1"/>
</dbReference>
<dbReference type="InterPro" id="IPR016166">
    <property type="entry name" value="FAD-bd_PCMH"/>
</dbReference>
<dbReference type="InterPro" id="IPR017896">
    <property type="entry name" value="4Fe4S_Fe-S-bd"/>
</dbReference>
<dbReference type="SUPFAM" id="SSF46548">
    <property type="entry name" value="alpha-helical ferredoxin"/>
    <property type="match status" value="1"/>
</dbReference>
<evidence type="ECO:0000256" key="3">
    <source>
        <dbReference type="ARBA" id="ARBA00022630"/>
    </source>
</evidence>
<feature type="domain" description="4Fe-4S ferredoxin-type" evidence="11">
    <location>
        <begin position="537"/>
        <end position="568"/>
    </location>
</feature>
<dbReference type="Pfam" id="PF01565">
    <property type="entry name" value="FAD_binding_4"/>
    <property type="match status" value="1"/>
</dbReference>
<dbReference type="EC" id="1.1.2.4" evidence="10"/>
<keyword evidence="9" id="KW-0411">Iron-sulfur</keyword>
<feature type="domain" description="FAD-binding PCMH-type" evidence="12">
    <location>
        <begin position="39"/>
        <end position="267"/>
    </location>
</feature>
<evidence type="ECO:0000256" key="4">
    <source>
        <dbReference type="ARBA" id="ARBA00022723"/>
    </source>
</evidence>
<dbReference type="SUPFAM" id="SSF55103">
    <property type="entry name" value="FAD-linked oxidases, C-terminal domain"/>
    <property type="match status" value="1"/>
</dbReference>
<keyword evidence="7" id="KW-0560">Oxidoreductase</keyword>
<dbReference type="PROSITE" id="PS51387">
    <property type="entry name" value="FAD_PCMH"/>
    <property type="match status" value="1"/>
</dbReference>
<evidence type="ECO:0000259" key="12">
    <source>
        <dbReference type="PROSITE" id="PS51387"/>
    </source>
</evidence>
<protein>
    <recommendedName>
        <fullName evidence="10">D-lactate dehydrogenase (cytochrome)</fullName>
        <ecNumber evidence="10">1.1.2.4</ecNumber>
    </recommendedName>
</protein>
<dbReference type="Gene3D" id="3.30.43.10">
    <property type="entry name" value="Uridine Diphospho-n-acetylenolpyruvylglucosamine Reductase, domain 2"/>
    <property type="match status" value="1"/>
</dbReference>
<evidence type="ECO:0000313" key="15">
    <source>
        <dbReference type="Proteomes" id="UP000238281"/>
    </source>
</evidence>
<keyword evidence="3" id="KW-0285">Flavoprotein</keyword>
<keyword evidence="5" id="KW-0274">FAD</keyword>
<dbReference type="GO" id="GO:0046872">
    <property type="term" value="F:metal ion binding"/>
    <property type="evidence" value="ECO:0007669"/>
    <property type="project" value="UniProtKB-KW"/>
</dbReference>
<dbReference type="InterPro" id="IPR004113">
    <property type="entry name" value="FAD-bd_oxidored_4_C"/>
</dbReference>
<dbReference type="PROSITE" id="PS51379">
    <property type="entry name" value="4FE4S_FER_2"/>
    <property type="match status" value="1"/>
</dbReference>
<sequence length="945" mass="105755">MLDSKYQNFFDEISKKISINKIFTDKLHTLAYGTDASFYRLIPKIVIKTDNAKEVKNIIELSHSMNLSITFRAGGTSLSGQAISDSILVITSRNFSKFKISPDASFISLQPALTGSQANGLLARYSKKIGPDPASINAAMIGGIAANNASGMCCGVSQNSYKTLKSMKLIFADGTKLDTADENSKDEFRISHATFLQDLRNFSNETKSNEELRAKIEKKFKIKNTCGYSINSLIDFDDEFEILQHLIIGSEGTLAFIEEITYYTVEDLKDKASSLIYFKDMNEACHAVTKLKLAKDSNKIVVDAVELMDRAALRSIQNDPAMPIFIKDFDDEVTALLIETRAISDEKLNTQINQIEDLLKEFNVKRDIYFTKDEEEYNLYWKIRKGLFPAVGAVRVTGTTVIIEDVAYPIEVLAEATLELQSLFQKYGYSEAIIFGHALDGNFHFVFTQDFSDIKEVKRYDDLMNDVVNSVAVKYEGSLKAEHGTGRNMAAFVEVEWGKEAYNIMKKIKSLFDPKCLLNPGVIINDDKEAHLKNLKTLPATNEIVDKCIECGFCEPTCPSNELTLTPRQRIIINREISRLESIGNVKEAKEYKDLYQYDGIETCATCSLCSTACPVKIDTGNLTKHLRAEQLTSKDKAIANYVANNFSTTLAGIRFGLHSSNFIHKVLGTSKMESFTKTLRTISKNKTPKWSPTMPKAISINLNFEQKDSDKKIVYFPSCINRTMGLNSISKEDKELFDITVELLQKAGYQIILPQNLSNLCCGMPFSSKGFNEASNTKSSQLEEALLNASEFGTYSILCDTSPCTKKMMESFSHKLSIYEPIEFALKFLTNDLEFTPTNEAITIHTTCSSRKMGLEDKFKKLAQLCSTNVIIPSDVKCCGFAGDRGFNFPELNDSALRYLKEQTLGAKMAFSTSKTCEIGLSEESGLDYNSIFYLINKVTKAKI</sequence>
<dbReference type="InterPro" id="IPR009051">
    <property type="entry name" value="Helical_ferredxn"/>
</dbReference>
<dbReference type="GO" id="GO:0051536">
    <property type="term" value="F:iron-sulfur cluster binding"/>
    <property type="evidence" value="ECO:0007669"/>
    <property type="project" value="UniProtKB-KW"/>
</dbReference>
<evidence type="ECO:0000259" key="11">
    <source>
        <dbReference type="PROSITE" id="PS51379"/>
    </source>
</evidence>
<dbReference type="GO" id="GO:1903457">
    <property type="term" value="P:lactate catabolic process"/>
    <property type="evidence" value="ECO:0007669"/>
    <property type="project" value="TreeGrafter"/>
</dbReference>
<comment type="caution">
    <text evidence="13">The sequence shown here is derived from an EMBL/GenBank/DDBJ whole genome shotgun (WGS) entry which is preliminary data.</text>
</comment>
<dbReference type="PANTHER" id="PTHR11748">
    <property type="entry name" value="D-LACTATE DEHYDROGENASE"/>
    <property type="match status" value="1"/>
</dbReference>
<dbReference type="InterPro" id="IPR036318">
    <property type="entry name" value="FAD-bd_PCMH-like_sf"/>
</dbReference>
<evidence type="ECO:0000256" key="2">
    <source>
        <dbReference type="ARBA" id="ARBA00008000"/>
    </source>
</evidence>
<dbReference type="InterPro" id="IPR004017">
    <property type="entry name" value="Cys_rich_dom"/>
</dbReference>
<evidence type="ECO:0000256" key="10">
    <source>
        <dbReference type="ARBA" id="ARBA00038897"/>
    </source>
</evidence>
<accession>A0A2S9SKJ6</accession>
<reference evidence="15 16" key="1">
    <citation type="submission" date="2017-09" db="EMBL/GenBank/DDBJ databases">
        <title>Reassesment of A. cryaerophilus.</title>
        <authorList>
            <person name="Perez-Cataluna A."/>
            <person name="Collado L."/>
            <person name="Salgado O."/>
            <person name="Lefinanco V."/>
            <person name="Figueras M.J."/>
        </authorList>
    </citation>
    <scope>NUCLEOTIDE SEQUENCE [LARGE SCALE GENOMIC DNA]</scope>
    <source>
        <strain evidence="14 15">LMG 10210</strain>
        <strain evidence="13 16">LMG 9861</strain>
    </source>
</reference>
<evidence type="ECO:0000256" key="9">
    <source>
        <dbReference type="ARBA" id="ARBA00023014"/>
    </source>
</evidence>
<evidence type="ECO:0000313" key="13">
    <source>
        <dbReference type="EMBL" id="PRM87093.1"/>
    </source>
</evidence>
<proteinExistence type="inferred from homology"/>
<dbReference type="EMBL" id="NXGJ01000014">
    <property type="protein sequence ID" value="PRM87093.1"/>
    <property type="molecule type" value="Genomic_DNA"/>
</dbReference>
<evidence type="ECO:0000256" key="8">
    <source>
        <dbReference type="ARBA" id="ARBA00023004"/>
    </source>
</evidence>
<dbReference type="Gene3D" id="1.10.45.10">
    <property type="entry name" value="Vanillyl-alcohol Oxidase, Chain A, domain 4"/>
    <property type="match status" value="1"/>
</dbReference>
<organism evidence="13 16">
    <name type="scientific">Aliarcobacter cryaerophilus</name>
    <dbReference type="NCBI Taxonomy" id="28198"/>
    <lineage>
        <taxon>Bacteria</taxon>
        <taxon>Pseudomonadati</taxon>
        <taxon>Campylobacterota</taxon>
        <taxon>Epsilonproteobacteria</taxon>
        <taxon>Campylobacterales</taxon>
        <taxon>Arcobacteraceae</taxon>
        <taxon>Aliarcobacter</taxon>
    </lineage>
</organism>
<dbReference type="Gene3D" id="3.30.70.2740">
    <property type="match status" value="1"/>
</dbReference>
<evidence type="ECO:0000313" key="16">
    <source>
        <dbReference type="Proteomes" id="UP000239065"/>
    </source>
</evidence>
<evidence type="ECO:0000256" key="7">
    <source>
        <dbReference type="ARBA" id="ARBA00023002"/>
    </source>
</evidence>
<name>A0A2S9SKJ6_9BACT</name>
<dbReference type="Pfam" id="PF02913">
    <property type="entry name" value="FAD-oxidase_C"/>
    <property type="match status" value="1"/>
</dbReference>
<dbReference type="EMBL" id="NXGE01000001">
    <property type="protein sequence ID" value="PRM95988.1"/>
    <property type="molecule type" value="Genomic_DNA"/>
</dbReference>
<dbReference type="FunFam" id="1.10.45.10:FF:000001">
    <property type="entry name" value="D-lactate dehydrogenase mitochondrial"/>
    <property type="match status" value="1"/>
</dbReference>
<evidence type="ECO:0000256" key="1">
    <source>
        <dbReference type="ARBA" id="ARBA00001974"/>
    </source>
</evidence>
<dbReference type="GO" id="GO:0008720">
    <property type="term" value="F:D-lactate dehydrogenase (NAD+) activity"/>
    <property type="evidence" value="ECO:0007669"/>
    <property type="project" value="TreeGrafter"/>
</dbReference>
<dbReference type="Proteomes" id="UP000238281">
    <property type="component" value="Unassembled WGS sequence"/>
</dbReference>
<dbReference type="Pfam" id="PF02754">
    <property type="entry name" value="CCG"/>
    <property type="match status" value="2"/>
</dbReference>
<dbReference type="AlphaFoldDB" id="A0A2S9SKJ6"/>
<dbReference type="InterPro" id="IPR016164">
    <property type="entry name" value="FAD-linked_Oxase-like_C"/>
</dbReference>
<dbReference type="InterPro" id="IPR016167">
    <property type="entry name" value="FAD-bd_PCMH_sub1"/>
</dbReference>
<dbReference type="Proteomes" id="UP000239065">
    <property type="component" value="Unassembled WGS sequence"/>
</dbReference>
<dbReference type="InterPro" id="IPR016171">
    <property type="entry name" value="Vanillyl_alc_oxidase_C-sub2"/>
</dbReference>
<evidence type="ECO:0000256" key="5">
    <source>
        <dbReference type="ARBA" id="ARBA00022827"/>
    </source>
</evidence>
<evidence type="ECO:0000313" key="14">
    <source>
        <dbReference type="EMBL" id="PRM95988.1"/>
    </source>
</evidence>
<dbReference type="Gene3D" id="3.30.465.10">
    <property type="match status" value="1"/>
</dbReference>
<keyword evidence="8" id="KW-0408">Iron</keyword>
<comment type="cofactor">
    <cofactor evidence="1">
        <name>FAD</name>
        <dbReference type="ChEBI" id="CHEBI:57692"/>
    </cofactor>
</comment>
<dbReference type="SUPFAM" id="SSF56176">
    <property type="entry name" value="FAD-binding/transporter-associated domain-like"/>
    <property type="match status" value="1"/>
</dbReference>
<keyword evidence="4" id="KW-0479">Metal-binding</keyword>
<dbReference type="InterPro" id="IPR016169">
    <property type="entry name" value="FAD-bd_PCMH_sub2"/>
</dbReference>